<proteinExistence type="predicted"/>
<comment type="caution">
    <text evidence="1">The sequence shown here is derived from an EMBL/GenBank/DDBJ whole genome shotgun (WGS) entry which is preliminary data.</text>
</comment>
<sequence length="87" mass="9904">MVYLSLLEDELWSVTALDSIKVCSGTWTTAKWNKLCLRKMPYKWSSSSMLPRTKSISARTGAFLKIITKSSRINNSCCQWINAIARL</sequence>
<evidence type="ECO:0000313" key="2">
    <source>
        <dbReference type="Proteomes" id="UP000823775"/>
    </source>
</evidence>
<dbReference type="Proteomes" id="UP000823775">
    <property type="component" value="Unassembled WGS sequence"/>
</dbReference>
<reference evidence="1 2" key="1">
    <citation type="journal article" date="2021" name="BMC Genomics">
        <title>Datura genome reveals duplications of psychoactive alkaloid biosynthetic genes and high mutation rate following tissue culture.</title>
        <authorList>
            <person name="Rajewski A."/>
            <person name="Carter-House D."/>
            <person name="Stajich J."/>
            <person name="Litt A."/>
        </authorList>
    </citation>
    <scope>NUCLEOTIDE SEQUENCE [LARGE SCALE GENOMIC DNA]</scope>
    <source>
        <strain evidence="1">AR-01</strain>
    </source>
</reference>
<protein>
    <submittedName>
        <fullName evidence="1">Uncharacterized protein</fullName>
    </submittedName>
</protein>
<keyword evidence="2" id="KW-1185">Reference proteome</keyword>
<accession>A0ABS8SC70</accession>
<name>A0ABS8SC70_DATST</name>
<gene>
    <name evidence="1" type="ORF">HAX54_031745</name>
</gene>
<evidence type="ECO:0000313" key="1">
    <source>
        <dbReference type="EMBL" id="MCD7456441.1"/>
    </source>
</evidence>
<dbReference type="EMBL" id="JACEIK010000402">
    <property type="protein sequence ID" value="MCD7456441.1"/>
    <property type="molecule type" value="Genomic_DNA"/>
</dbReference>
<organism evidence="1 2">
    <name type="scientific">Datura stramonium</name>
    <name type="common">Jimsonweed</name>
    <name type="synonym">Common thornapple</name>
    <dbReference type="NCBI Taxonomy" id="4076"/>
    <lineage>
        <taxon>Eukaryota</taxon>
        <taxon>Viridiplantae</taxon>
        <taxon>Streptophyta</taxon>
        <taxon>Embryophyta</taxon>
        <taxon>Tracheophyta</taxon>
        <taxon>Spermatophyta</taxon>
        <taxon>Magnoliopsida</taxon>
        <taxon>eudicotyledons</taxon>
        <taxon>Gunneridae</taxon>
        <taxon>Pentapetalae</taxon>
        <taxon>asterids</taxon>
        <taxon>lamiids</taxon>
        <taxon>Solanales</taxon>
        <taxon>Solanaceae</taxon>
        <taxon>Solanoideae</taxon>
        <taxon>Datureae</taxon>
        <taxon>Datura</taxon>
    </lineage>
</organism>